<dbReference type="SMART" id="SM00345">
    <property type="entry name" value="HTH_GNTR"/>
    <property type="match status" value="1"/>
</dbReference>
<name>A0A5C5GAM0_9RHOB</name>
<accession>A0A5C5GAM0</accession>
<evidence type="ECO:0000313" key="5">
    <source>
        <dbReference type="EMBL" id="TNY31085.1"/>
    </source>
</evidence>
<dbReference type="EMBL" id="VFFF01000003">
    <property type="protein sequence ID" value="TNY31085.1"/>
    <property type="molecule type" value="Genomic_DNA"/>
</dbReference>
<sequence>MEAPERSPKRVSLTDQAYEIIRRRIVLCELEPGHTFTEAELSDQMAMSKTPIREALLRLQVERMVQAIPRRGYTVTPIHVSDINDIFDYRVIIEGACAELAATQASEDDVAKLAALAERSSEEFDSIEGSDIDSVTEQSLLNNVFHESVAIAARNARLHRAAVGAIREYDRFFFLEWSAPSVYPESHSDHREIAARIAARDPQGARRAMISHIENARASLLAAVTNATASGAGELLRLR</sequence>
<dbReference type="Pfam" id="PF07729">
    <property type="entry name" value="FCD"/>
    <property type="match status" value="1"/>
</dbReference>
<dbReference type="PROSITE" id="PS50949">
    <property type="entry name" value="HTH_GNTR"/>
    <property type="match status" value="1"/>
</dbReference>
<dbReference type="GO" id="GO:0003677">
    <property type="term" value="F:DNA binding"/>
    <property type="evidence" value="ECO:0007669"/>
    <property type="project" value="UniProtKB-KW"/>
</dbReference>
<evidence type="ECO:0000259" key="4">
    <source>
        <dbReference type="PROSITE" id="PS50949"/>
    </source>
</evidence>
<dbReference type="SUPFAM" id="SSF48008">
    <property type="entry name" value="GntR ligand-binding domain-like"/>
    <property type="match status" value="1"/>
</dbReference>
<evidence type="ECO:0000313" key="6">
    <source>
        <dbReference type="Proteomes" id="UP000314011"/>
    </source>
</evidence>
<protein>
    <submittedName>
        <fullName evidence="5">GntR family transcriptional regulator</fullName>
    </submittedName>
</protein>
<organism evidence="5 6">
    <name type="scientific">Pelagovum pacificum</name>
    <dbReference type="NCBI Taxonomy" id="2588711"/>
    <lineage>
        <taxon>Bacteria</taxon>
        <taxon>Pseudomonadati</taxon>
        <taxon>Pseudomonadota</taxon>
        <taxon>Alphaproteobacteria</taxon>
        <taxon>Rhodobacterales</taxon>
        <taxon>Paracoccaceae</taxon>
        <taxon>Pelagovum</taxon>
    </lineage>
</organism>
<comment type="caution">
    <text evidence="5">The sequence shown here is derived from an EMBL/GenBank/DDBJ whole genome shotgun (WGS) entry which is preliminary data.</text>
</comment>
<dbReference type="PANTHER" id="PTHR43537:SF5">
    <property type="entry name" value="UXU OPERON TRANSCRIPTIONAL REGULATOR"/>
    <property type="match status" value="1"/>
</dbReference>
<dbReference type="InterPro" id="IPR000524">
    <property type="entry name" value="Tscrpt_reg_HTH_GntR"/>
</dbReference>
<reference evidence="5 6" key="1">
    <citation type="submission" date="2019-06" db="EMBL/GenBank/DDBJ databases">
        <title>Genome of new Rhodobacteraceae sp. SM1903.</title>
        <authorList>
            <person name="Ren X."/>
        </authorList>
    </citation>
    <scope>NUCLEOTIDE SEQUENCE [LARGE SCALE GENOMIC DNA]</scope>
    <source>
        <strain evidence="5 6">SM1903</strain>
    </source>
</reference>
<dbReference type="OrthoDB" id="8638122at2"/>
<dbReference type="Proteomes" id="UP000314011">
    <property type="component" value="Unassembled WGS sequence"/>
</dbReference>
<gene>
    <name evidence="5" type="ORF">FHY64_18125</name>
</gene>
<dbReference type="Pfam" id="PF00392">
    <property type="entry name" value="GntR"/>
    <property type="match status" value="1"/>
</dbReference>
<dbReference type="PANTHER" id="PTHR43537">
    <property type="entry name" value="TRANSCRIPTIONAL REGULATOR, GNTR FAMILY"/>
    <property type="match status" value="1"/>
</dbReference>
<dbReference type="InterPro" id="IPR008920">
    <property type="entry name" value="TF_FadR/GntR_C"/>
</dbReference>
<keyword evidence="1" id="KW-0805">Transcription regulation</keyword>
<dbReference type="AlphaFoldDB" id="A0A5C5GAM0"/>
<dbReference type="Gene3D" id="1.20.120.530">
    <property type="entry name" value="GntR ligand-binding domain-like"/>
    <property type="match status" value="1"/>
</dbReference>
<dbReference type="SMART" id="SM00895">
    <property type="entry name" value="FCD"/>
    <property type="match status" value="1"/>
</dbReference>
<keyword evidence="2" id="KW-0238">DNA-binding</keyword>
<dbReference type="InterPro" id="IPR036390">
    <property type="entry name" value="WH_DNA-bd_sf"/>
</dbReference>
<keyword evidence="3" id="KW-0804">Transcription</keyword>
<dbReference type="InterPro" id="IPR011711">
    <property type="entry name" value="GntR_C"/>
</dbReference>
<dbReference type="Gene3D" id="1.10.10.10">
    <property type="entry name" value="Winged helix-like DNA-binding domain superfamily/Winged helix DNA-binding domain"/>
    <property type="match status" value="1"/>
</dbReference>
<dbReference type="SUPFAM" id="SSF46785">
    <property type="entry name" value="Winged helix' DNA-binding domain"/>
    <property type="match status" value="1"/>
</dbReference>
<dbReference type="InterPro" id="IPR036388">
    <property type="entry name" value="WH-like_DNA-bd_sf"/>
</dbReference>
<evidence type="ECO:0000256" key="1">
    <source>
        <dbReference type="ARBA" id="ARBA00023015"/>
    </source>
</evidence>
<feature type="domain" description="HTH gntR-type" evidence="4">
    <location>
        <begin position="11"/>
        <end position="78"/>
    </location>
</feature>
<keyword evidence="6" id="KW-1185">Reference proteome</keyword>
<evidence type="ECO:0000256" key="2">
    <source>
        <dbReference type="ARBA" id="ARBA00023125"/>
    </source>
</evidence>
<evidence type="ECO:0000256" key="3">
    <source>
        <dbReference type="ARBA" id="ARBA00023163"/>
    </source>
</evidence>
<dbReference type="CDD" id="cd07377">
    <property type="entry name" value="WHTH_GntR"/>
    <property type="match status" value="1"/>
</dbReference>
<dbReference type="GO" id="GO:0003700">
    <property type="term" value="F:DNA-binding transcription factor activity"/>
    <property type="evidence" value="ECO:0007669"/>
    <property type="project" value="InterPro"/>
</dbReference>
<proteinExistence type="predicted"/>